<sequence>MIDADISQSSQLVSRAQDISRSLVTPLSNVFYVLKSHTLRGFSGKKRLFPLSHGCASNLGSGCTSASLYCYGIMCFSSVESHAKILTCTVLPVRLSSLERCMARGRLFNDSDAGSLRSYAHMAVWYSFKWFNIIGPFVLMVPLVFTHQDMQYAKSDAR</sequence>
<organism evidence="2 3">
    <name type="scientific">Armillaria tabescens</name>
    <name type="common">Ringless honey mushroom</name>
    <name type="synonym">Agaricus tabescens</name>
    <dbReference type="NCBI Taxonomy" id="1929756"/>
    <lineage>
        <taxon>Eukaryota</taxon>
        <taxon>Fungi</taxon>
        <taxon>Dikarya</taxon>
        <taxon>Basidiomycota</taxon>
        <taxon>Agaricomycotina</taxon>
        <taxon>Agaricomycetes</taxon>
        <taxon>Agaricomycetidae</taxon>
        <taxon>Agaricales</taxon>
        <taxon>Marasmiineae</taxon>
        <taxon>Physalacriaceae</taxon>
        <taxon>Desarmillaria</taxon>
    </lineage>
</organism>
<feature type="transmembrane region" description="Helical" evidence="1">
    <location>
        <begin position="123"/>
        <end position="145"/>
    </location>
</feature>
<evidence type="ECO:0000256" key="1">
    <source>
        <dbReference type="SAM" id="Phobius"/>
    </source>
</evidence>
<keyword evidence="1" id="KW-0472">Membrane</keyword>
<dbReference type="GeneID" id="85357305"/>
<dbReference type="Proteomes" id="UP001175211">
    <property type="component" value="Unassembled WGS sequence"/>
</dbReference>
<keyword evidence="3" id="KW-1185">Reference proteome</keyword>
<evidence type="ECO:0000313" key="3">
    <source>
        <dbReference type="Proteomes" id="UP001175211"/>
    </source>
</evidence>
<keyword evidence="1" id="KW-0812">Transmembrane</keyword>
<comment type="caution">
    <text evidence="2">The sequence shown here is derived from an EMBL/GenBank/DDBJ whole genome shotgun (WGS) entry which is preliminary data.</text>
</comment>
<protein>
    <submittedName>
        <fullName evidence="2">Uncharacterized protein</fullName>
    </submittedName>
</protein>
<dbReference type="RefSeq" id="XP_060327943.1">
    <property type="nucleotide sequence ID" value="XM_060473757.1"/>
</dbReference>
<evidence type="ECO:0000313" key="2">
    <source>
        <dbReference type="EMBL" id="KAK0452109.1"/>
    </source>
</evidence>
<name>A0AA39K2S6_ARMTA</name>
<dbReference type="AlphaFoldDB" id="A0AA39K2S6"/>
<accession>A0AA39K2S6</accession>
<dbReference type="EMBL" id="JAUEPS010000031">
    <property type="protein sequence ID" value="KAK0452109.1"/>
    <property type="molecule type" value="Genomic_DNA"/>
</dbReference>
<keyword evidence="1" id="KW-1133">Transmembrane helix</keyword>
<gene>
    <name evidence="2" type="ORF">EV420DRAFT_1558897</name>
</gene>
<proteinExistence type="predicted"/>
<reference evidence="2" key="1">
    <citation type="submission" date="2023-06" db="EMBL/GenBank/DDBJ databases">
        <authorList>
            <consortium name="Lawrence Berkeley National Laboratory"/>
            <person name="Ahrendt S."/>
            <person name="Sahu N."/>
            <person name="Indic B."/>
            <person name="Wong-Bajracharya J."/>
            <person name="Merenyi Z."/>
            <person name="Ke H.-M."/>
            <person name="Monk M."/>
            <person name="Kocsube S."/>
            <person name="Drula E."/>
            <person name="Lipzen A."/>
            <person name="Balint B."/>
            <person name="Henrissat B."/>
            <person name="Andreopoulos B."/>
            <person name="Martin F.M."/>
            <person name="Harder C.B."/>
            <person name="Rigling D."/>
            <person name="Ford K.L."/>
            <person name="Foster G.D."/>
            <person name="Pangilinan J."/>
            <person name="Papanicolaou A."/>
            <person name="Barry K."/>
            <person name="LaButti K."/>
            <person name="Viragh M."/>
            <person name="Koriabine M."/>
            <person name="Yan M."/>
            <person name="Riley R."/>
            <person name="Champramary S."/>
            <person name="Plett K.L."/>
            <person name="Tsai I.J."/>
            <person name="Slot J."/>
            <person name="Sipos G."/>
            <person name="Plett J."/>
            <person name="Nagy L.G."/>
            <person name="Grigoriev I.V."/>
        </authorList>
    </citation>
    <scope>NUCLEOTIDE SEQUENCE</scope>
    <source>
        <strain evidence="2">CCBAS 213</strain>
    </source>
</reference>